<dbReference type="OrthoDB" id="17199at2759"/>
<dbReference type="GeneID" id="68286520"/>
<evidence type="ECO:0000313" key="2">
    <source>
        <dbReference type="Proteomes" id="UP000825890"/>
    </source>
</evidence>
<gene>
    <name evidence="1" type="ORF">CKM354_000094500</name>
</gene>
<proteinExistence type="predicted"/>
<comment type="caution">
    <text evidence="1">The sequence shown here is derived from an EMBL/GenBank/DDBJ whole genome shotgun (WGS) entry which is preliminary data.</text>
</comment>
<dbReference type="RefSeq" id="XP_044651987.1">
    <property type="nucleotide sequence ID" value="XM_044796052.1"/>
</dbReference>
<dbReference type="AlphaFoldDB" id="A0A9P3FCF5"/>
<keyword evidence="2" id="KW-1185">Reference proteome</keyword>
<reference evidence="1 2" key="1">
    <citation type="submission" date="2021-01" db="EMBL/GenBank/DDBJ databases">
        <title>Cercospora kikuchii MAFF 305040 whole genome shotgun sequence.</title>
        <authorList>
            <person name="Kashiwa T."/>
            <person name="Suzuki T."/>
        </authorList>
    </citation>
    <scope>NUCLEOTIDE SEQUENCE [LARGE SCALE GENOMIC DNA]</scope>
    <source>
        <strain evidence="1 2">MAFF 305040</strain>
    </source>
</reference>
<organism evidence="1 2">
    <name type="scientific">Cercospora kikuchii</name>
    <dbReference type="NCBI Taxonomy" id="84275"/>
    <lineage>
        <taxon>Eukaryota</taxon>
        <taxon>Fungi</taxon>
        <taxon>Dikarya</taxon>
        <taxon>Ascomycota</taxon>
        <taxon>Pezizomycotina</taxon>
        <taxon>Dothideomycetes</taxon>
        <taxon>Dothideomycetidae</taxon>
        <taxon>Mycosphaerellales</taxon>
        <taxon>Mycosphaerellaceae</taxon>
        <taxon>Cercospora</taxon>
    </lineage>
</organism>
<accession>A0A9P3FCF5</accession>
<dbReference type="EMBL" id="BOLY01000001">
    <property type="protein sequence ID" value="GIZ37500.1"/>
    <property type="molecule type" value="Genomic_DNA"/>
</dbReference>
<name>A0A9P3FCF5_9PEZI</name>
<protein>
    <submittedName>
        <fullName evidence="1">Uncharacterized protein</fullName>
    </submittedName>
</protein>
<evidence type="ECO:0000313" key="1">
    <source>
        <dbReference type="EMBL" id="GIZ37500.1"/>
    </source>
</evidence>
<dbReference type="Proteomes" id="UP000825890">
    <property type="component" value="Unassembled WGS sequence"/>
</dbReference>
<sequence length="240" mass="27756">MSLPPKFGKHSVISNVRNLEIGLPCMTDESSYRKECANAWSSIANAATQLEKLKIVVENSTDSFMLAASPRAVDHFLRNERYAKLQILELTTEKYSYGCISAKEFLQWMKQYGSGSQLREIKLKNILLVPFPGECYASEIVLINKSIFKQGIRDVLLEARKLGLRSFEMKIDRVPQYTLPHSPFASARSAYALWFDELAEEMQVRLGKDSWDFGEHVMDRRWKDNDLFMEDAWMEWPAIR</sequence>